<dbReference type="InParanoid" id="A0A0E1RVA1"/>
<dbReference type="KEGG" id="cim:CIMG_08270"/>
<name>A0A0E1RVA1_COCIM</name>
<accession>A0A0E1RVA1</accession>
<dbReference type="VEuPathDB" id="FungiDB:CIMG_08270"/>
<reference evidence="3" key="2">
    <citation type="journal article" date="2010" name="Genome Res.">
        <title>Population genomic sequencing of Coccidioides fungi reveals recent hybridization and transposon control.</title>
        <authorList>
            <person name="Neafsey D.E."/>
            <person name="Barker B.M."/>
            <person name="Sharpton T.J."/>
            <person name="Stajich J.E."/>
            <person name="Park D.J."/>
            <person name="Whiston E."/>
            <person name="Hung C.-Y."/>
            <person name="McMahan C."/>
            <person name="White J."/>
            <person name="Sykes S."/>
            <person name="Heiman D."/>
            <person name="Young S."/>
            <person name="Zeng Q."/>
            <person name="Abouelleil A."/>
            <person name="Aftuck L."/>
            <person name="Bessette D."/>
            <person name="Brown A."/>
            <person name="FitzGerald M."/>
            <person name="Lui A."/>
            <person name="Macdonald J.P."/>
            <person name="Priest M."/>
            <person name="Orbach M.J."/>
            <person name="Galgiani J.N."/>
            <person name="Kirkland T.N."/>
            <person name="Cole G.T."/>
            <person name="Birren B.W."/>
            <person name="Henn M.R."/>
            <person name="Taylor J.W."/>
            <person name="Rounsley S.D."/>
        </authorList>
    </citation>
    <scope>GENOME REANNOTATION</scope>
    <source>
        <strain evidence="3">RS</strain>
    </source>
</reference>
<dbReference type="Proteomes" id="UP000001261">
    <property type="component" value="Unassembled WGS sequence"/>
</dbReference>
<dbReference type="GeneID" id="4560676"/>
<organism evidence="2 3">
    <name type="scientific">Coccidioides immitis (strain RS)</name>
    <name type="common">Valley fever fungus</name>
    <dbReference type="NCBI Taxonomy" id="246410"/>
    <lineage>
        <taxon>Eukaryota</taxon>
        <taxon>Fungi</taxon>
        <taxon>Dikarya</taxon>
        <taxon>Ascomycota</taxon>
        <taxon>Pezizomycotina</taxon>
        <taxon>Eurotiomycetes</taxon>
        <taxon>Eurotiomycetidae</taxon>
        <taxon>Onygenales</taxon>
        <taxon>Onygenaceae</taxon>
        <taxon>Coccidioides</taxon>
    </lineage>
</organism>
<protein>
    <recommendedName>
        <fullName evidence="1">Fungal-type protein kinase domain-containing protein</fullName>
    </recommendedName>
</protein>
<evidence type="ECO:0000259" key="1">
    <source>
        <dbReference type="Pfam" id="PF17667"/>
    </source>
</evidence>
<dbReference type="OrthoDB" id="4187685at2759"/>
<dbReference type="Pfam" id="PF17667">
    <property type="entry name" value="Pkinase_fungal"/>
    <property type="match status" value="1"/>
</dbReference>
<keyword evidence="3" id="KW-1185">Reference proteome</keyword>
<gene>
    <name evidence="2" type="ORF">CIMG_08270</name>
</gene>
<sequence>MAVPSLNYLPAAFHAAILWLAEDAFLPDSGYPYTSPSYNKGESLARMCYKNRTSLYKKVGRMKATYKSHVFPRLGQALQLIAKRKSLSQTTGNILLHQDILEKTIIITNPENADGNSSMLIGLNLAKEIMQRAKIHGN</sequence>
<dbReference type="InterPro" id="IPR040976">
    <property type="entry name" value="Pkinase_fungal"/>
</dbReference>
<feature type="domain" description="Fungal-type protein kinase" evidence="1">
    <location>
        <begin position="81"/>
        <end position="132"/>
    </location>
</feature>
<reference evidence="3" key="1">
    <citation type="journal article" date="2009" name="Genome Res.">
        <title>Comparative genomic analyses of the human fungal pathogens Coccidioides and their relatives.</title>
        <authorList>
            <person name="Sharpton T.J."/>
            <person name="Stajich J.E."/>
            <person name="Rounsley S.D."/>
            <person name="Gardner M.J."/>
            <person name="Wortman J.R."/>
            <person name="Jordar V.S."/>
            <person name="Maiti R."/>
            <person name="Kodira C.D."/>
            <person name="Neafsey D.E."/>
            <person name="Zeng Q."/>
            <person name="Hung C.-Y."/>
            <person name="McMahan C."/>
            <person name="Muszewska A."/>
            <person name="Grynberg M."/>
            <person name="Mandel M.A."/>
            <person name="Kellner E.M."/>
            <person name="Barker B.M."/>
            <person name="Galgiani J.N."/>
            <person name="Orbach M.J."/>
            <person name="Kirkland T.N."/>
            <person name="Cole G.T."/>
            <person name="Henn M.R."/>
            <person name="Birren B.W."/>
            <person name="Taylor J.W."/>
        </authorList>
    </citation>
    <scope>NUCLEOTIDE SEQUENCE [LARGE SCALE GENOMIC DNA]</scope>
    <source>
        <strain evidence="3">RS</strain>
    </source>
</reference>
<evidence type="ECO:0000313" key="3">
    <source>
        <dbReference type="Proteomes" id="UP000001261"/>
    </source>
</evidence>
<dbReference type="AlphaFoldDB" id="A0A0E1RVA1"/>
<dbReference type="EMBL" id="GG704913">
    <property type="protein sequence ID" value="EAS29524.2"/>
    <property type="molecule type" value="Genomic_DNA"/>
</dbReference>
<proteinExistence type="predicted"/>
<evidence type="ECO:0000313" key="2">
    <source>
        <dbReference type="EMBL" id="EAS29524.2"/>
    </source>
</evidence>
<dbReference type="RefSeq" id="XP_001241107.2">
    <property type="nucleotide sequence ID" value="XM_001241106.2"/>
</dbReference>